<protein>
    <submittedName>
        <fullName evidence="1">Uncharacterized protein</fullName>
    </submittedName>
</protein>
<organism evidence="1">
    <name type="scientific">marine sediment metagenome</name>
    <dbReference type="NCBI Taxonomy" id="412755"/>
    <lineage>
        <taxon>unclassified sequences</taxon>
        <taxon>metagenomes</taxon>
        <taxon>ecological metagenomes</taxon>
    </lineage>
</organism>
<reference evidence="1" key="1">
    <citation type="journal article" date="2015" name="Nature">
        <title>Complex archaea that bridge the gap between prokaryotes and eukaryotes.</title>
        <authorList>
            <person name="Spang A."/>
            <person name="Saw J.H."/>
            <person name="Jorgensen S.L."/>
            <person name="Zaremba-Niedzwiedzka K."/>
            <person name="Martijn J."/>
            <person name="Lind A.E."/>
            <person name="van Eijk R."/>
            <person name="Schleper C."/>
            <person name="Guy L."/>
            <person name="Ettema T.J."/>
        </authorList>
    </citation>
    <scope>NUCLEOTIDE SEQUENCE</scope>
</reference>
<dbReference type="EMBL" id="LAZR01003377">
    <property type="protein sequence ID" value="KKN18971.1"/>
    <property type="molecule type" value="Genomic_DNA"/>
</dbReference>
<dbReference type="AlphaFoldDB" id="A0A0F9R0X3"/>
<proteinExistence type="predicted"/>
<comment type="caution">
    <text evidence="1">The sequence shown here is derived from an EMBL/GenBank/DDBJ whole genome shotgun (WGS) entry which is preliminary data.</text>
</comment>
<gene>
    <name evidence="1" type="ORF">LCGC14_0950200</name>
</gene>
<name>A0A0F9R0X3_9ZZZZ</name>
<accession>A0A0F9R0X3</accession>
<sequence>MEDHKKVILRPEVSLDAWLLCEQLETQAEKVSVGSGIVDTIEWEAAKVIRQLLRERIDWQNDKGEGLNGNINSDL</sequence>
<evidence type="ECO:0000313" key="1">
    <source>
        <dbReference type="EMBL" id="KKN18971.1"/>
    </source>
</evidence>